<reference evidence="7 8" key="1">
    <citation type="submission" date="2018-04" db="EMBL/GenBank/DDBJ databases">
        <title>Chitinophaga fuyangensis sp. nov., isolated from soil in a chemical factory.</title>
        <authorList>
            <person name="Chen K."/>
        </authorList>
    </citation>
    <scope>NUCLEOTIDE SEQUENCE [LARGE SCALE GENOMIC DNA]</scope>
    <source>
        <strain evidence="7 8">LY-1</strain>
    </source>
</reference>
<feature type="DNA-binding region" description="H-T-H motif" evidence="5">
    <location>
        <begin position="31"/>
        <end position="50"/>
    </location>
</feature>
<keyword evidence="8" id="KW-1185">Reference proteome</keyword>
<dbReference type="AlphaFoldDB" id="A0A2T7BM00"/>
<feature type="domain" description="HTH tetR-type" evidence="6">
    <location>
        <begin position="8"/>
        <end position="68"/>
    </location>
</feature>
<evidence type="ECO:0000259" key="6">
    <source>
        <dbReference type="PROSITE" id="PS50977"/>
    </source>
</evidence>
<evidence type="ECO:0000256" key="5">
    <source>
        <dbReference type="PROSITE-ProRule" id="PRU00335"/>
    </source>
</evidence>
<dbReference type="PANTHER" id="PTHR30055">
    <property type="entry name" value="HTH-TYPE TRANSCRIPTIONAL REGULATOR RUTR"/>
    <property type="match status" value="1"/>
</dbReference>
<accession>A0A2T7BM00</accession>
<dbReference type="Gene3D" id="1.10.10.60">
    <property type="entry name" value="Homeodomain-like"/>
    <property type="match status" value="1"/>
</dbReference>
<keyword evidence="4" id="KW-0804">Transcription</keyword>
<evidence type="ECO:0000313" key="8">
    <source>
        <dbReference type="Proteomes" id="UP000244450"/>
    </source>
</evidence>
<dbReference type="RefSeq" id="WP_108685299.1">
    <property type="nucleotide sequence ID" value="NZ_QCYK01000001.1"/>
</dbReference>
<evidence type="ECO:0000256" key="4">
    <source>
        <dbReference type="ARBA" id="ARBA00023163"/>
    </source>
</evidence>
<keyword evidence="1" id="KW-0678">Repressor</keyword>
<keyword evidence="2" id="KW-0805">Transcription regulation</keyword>
<keyword evidence="3 5" id="KW-0238">DNA-binding</keyword>
<dbReference type="InterPro" id="IPR050109">
    <property type="entry name" value="HTH-type_TetR-like_transc_reg"/>
</dbReference>
<evidence type="ECO:0000256" key="2">
    <source>
        <dbReference type="ARBA" id="ARBA00023015"/>
    </source>
</evidence>
<gene>
    <name evidence="7" type="ORF">DCC81_04025</name>
</gene>
<organism evidence="7 8">
    <name type="scientific">Chitinophaga parva</name>
    <dbReference type="NCBI Taxonomy" id="2169414"/>
    <lineage>
        <taxon>Bacteria</taxon>
        <taxon>Pseudomonadati</taxon>
        <taxon>Bacteroidota</taxon>
        <taxon>Chitinophagia</taxon>
        <taxon>Chitinophagales</taxon>
        <taxon>Chitinophagaceae</taxon>
        <taxon>Chitinophaga</taxon>
    </lineage>
</organism>
<dbReference type="PROSITE" id="PS50977">
    <property type="entry name" value="HTH_TETR_2"/>
    <property type="match status" value="1"/>
</dbReference>
<name>A0A2T7BM00_9BACT</name>
<comment type="caution">
    <text evidence="7">The sequence shown here is derived from an EMBL/GenBank/DDBJ whole genome shotgun (WGS) entry which is preliminary data.</text>
</comment>
<dbReference type="PANTHER" id="PTHR30055:SF175">
    <property type="entry name" value="HTH-TYPE TRANSCRIPTIONAL REPRESSOR KSTR2"/>
    <property type="match status" value="1"/>
</dbReference>
<dbReference type="InterPro" id="IPR009057">
    <property type="entry name" value="Homeodomain-like_sf"/>
</dbReference>
<evidence type="ECO:0000256" key="3">
    <source>
        <dbReference type="ARBA" id="ARBA00023125"/>
    </source>
</evidence>
<dbReference type="InterPro" id="IPR001647">
    <property type="entry name" value="HTH_TetR"/>
</dbReference>
<evidence type="ECO:0000313" key="7">
    <source>
        <dbReference type="EMBL" id="PUZ28660.1"/>
    </source>
</evidence>
<dbReference type="SUPFAM" id="SSF46689">
    <property type="entry name" value="Homeodomain-like"/>
    <property type="match status" value="1"/>
</dbReference>
<dbReference type="Proteomes" id="UP000244450">
    <property type="component" value="Unassembled WGS sequence"/>
</dbReference>
<sequence>MSANIKEEEIQEQLLQAAKQLFQVHGFRRVTLDDIAKAIGKARSSLYYYYKTKEEILDAVIGVEIRALMASLAAAISKAPNVEEKIKAFFLAKLSAVIEKGAFFNSLDEGMDPSELSGFRKTRLAVHDQIFQQEGAMLAQVITEGIRLGELTRLNHKDQDDLVFVLLSSLRGMKREMTIKNDFSNMESWVNILVRSMIHGLKQ</sequence>
<dbReference type="Pfam" id="PF00440">
    <property type="entry name" value="TetR_N"/>
    <property type="match status" value="1"/>
</dbReference>
<proteinExistence type="predicted"/>
<dbReference type="PRINTS" id="PR00455">
    <property type="entry name" value="HTHTETR"/>
</dbReference>
<dbReference type="OrthoDB" id="9789566at2"/>
<dbReference type="Gene3D" id="1.10.357.10">
    <property type="entry name" value="Tetracycline Repressor, domain 2"/>
    <property type="match status" value="1"/>
</dbReference>
<protein>
    <submittedName>
        <fullName evidence="7">TetR/AcrR family transcriptional regulator</fullName>
    </submittedName>
</protein>
<dbReference type="GO" id="GO:0003700">
    <property type="term" value="F:DNA-binding transcription factor activity"/>
    <property type="evidence" value="ECO:0007669"/>
    <property type="project" value="TreeGrafter"/>
</dbReference>
<dbReference type="EMBL" id="QCYK01000001">
    <property type="protein sequence ID" value="PUZ28660.1"/>
    <property type="molecule type" value="Genomic_DNA"/>
</dbReference>
<evidence type="ECO:0000256" key="1">
    <source>
        <dbReference type="ARBA" id="ARBA00022491"/>
    </source>
</evidence>
<dbReference type="GO" id="GO:0000976">
    <property type="term" value="F:transcription cis-regulatory region binding"/>
    <property type="evidence" value="ECO:0007669"/>
    <property type="project" value="TreeGrafter"/>
</dbReference>